<dbReference type="Gene3D" id="1.10.10.10">
    <property type="entry name" value="Winged helix-like DNA-binding domain superfamily/Winged helix DNA-binding domain"/>
    <property type="match status" value="1"/>
</dbReference>
<feature type="non-terminal residue" evidence="2">
    <location>
        <position position="553"/>
    </location>
</feature>
<dbReference type="InterPro" id="IPR013761">
    <property type="entry name" value="SAM/pointed_sf"/>
</dbReference>
<dbReference type="Proteomes" id="UP000747542">
    <property type="component" value="Unassembled WGS sequence"/>
</dbReference>
<dbReference type="Gene3D" id="1.10.150.50">
    <property type="entry name" value="Transcription Factor, Ets-1"/>
    <property type="match status" value="1"/>
</dbReference>
<feature type="compositionally biased region" description="Low complexity" evidence="1">
    <location>
        <begin position="24"/>
        <end position="44"/>
    </location>
</feature>
<feature type="region of interest" description="Disordered" evidence="1">
    <location>
        <begin position="1"/>
        <end position="109"/>
    </location>
</feature>
<dbReference type="InterPro" id="IPR036390">
    <property type="entry name" value="WH_DNA-bd_sf"/>
</dbReference>
<gene>
    <name evidence="2" type="primary">Ehf-L8</name>
    <name evidence="2" type="ORF">Hamer_G016232</name>
</gene>
<sequence>MALLRDKGGNSYDITQLEQRSKQSTPAAASSTTTNNNLLHYHQQQPPPLPPATTSSTTTSNNLLHYHQQQPPPLPPATTSSTTTSNNLLHYHQQQPPPLPPATTSSTTTSNNLLHYHQQQPPQLPPATTSSTTTSNMMDLYSNIQVDGTFVFGDNTNELYDSDSFLFPEMDGYGLPLSPSLSSSSSSLTPLSPASQEGVCNVCFKWAESVCYRNGIDLQQVDLSVFLAVTGRELSMYSQFDFCKYFGSLYGGVFFEEMRQLFVQPGIASGTPSYEYEDATSPSSDSYSNFDGDFSEKNVTPELSRLKVTEEDFTVMDDFLHQEQNWDLLQLETQQQYHVEGRESIAPTYNENYTHYSTPVSAPISCPITVPELKIEEPMIFDDSSSEAASSPDAVVPSFSPSCNALKKIRTKSRKRDKDYNPSYIRWEDRENNTFRFVIPGAVANMWGRGQRPTSLTIISPVVLDCLMTEESSSKLGLLFILTATLLTAAQRQLTTAMLTDVLVLLPTEMLTPALKLLTAATPDAVLHQTPPEEQHQQTQHLFVLEMENHVHQ</sequence>
<reference evidence="2" key="1">
    <citation type="journal article" date="2021" name="Sci. Adv.">
        <title>The American lobster genome reveals insights on longevity, neural, and immune adaptations.</title>
        <authorList>
            <person name="Polinski J.M."/>
            <person name="Zimin A.V."/>
            <person name="Clark K.F."/>
            <person name="Kohn A.B."/>
            <person name="Sadowski N."/>
            <person name="Timp W."/>
            <person name="Ptitsyn A."/>
            <person name="Khanna P."/>
            <person name="Romanova D.Y."/>
            <person name="Williams P."/>
            <person name="Greenwood S.J."/>
            <person name="Moroz L.L."/>
            <person name="Walt D.R."/>
            <person name="Bodnar A.G."/>
        </authorList>
    </citation>
    <scope>NUCLEOTIDE SEQUENCE</scope>
    <source>
        <strain evidence="2">GMGI-L3</strain>
    </source>
</reference>
<comment type="caution">
    <text evidence="2">The sequence shown here is derived from an EMBL/GenBank/DDBJ whole genome shotgun (WGS) entry which is preliminary data.</text>
</comment>
<proteinExistence type="predicted"/>
<evidence type="ECO:0000256" key="1">
    <source>
        <dbReference type="SAM" id="MobiDB-lite"/>
    </source>
</evidence>
<evidence type="ECO:0000313" key="2">
    <source>
        <dbReference type="EMBL" id="KAG7161183.1"/>
    </source>
</evidence>
<name>A0A8J5MRE0_HOMAM</name>
<dbReference type="SUPFAM" id="SSF46785">
    <property type="entry name" value="Winged helix' DNA-binding domain"/>
    <property type="match status" value="1"/>
</dbReference>
<accession>A0A8J5MRE0</accession>
<dbReference type="InterPro" id="IPR036388">
    <property type="entry name" value="WH-like_DNA-bd_sf"/>
</dbReference>
<protein>
    <submittedName>
        <fullName evidence="2">Putative ETSous factor-like 8</fullName>
    </submittedName>
</protein>
<feature type="compositionally biased region" description="Low complexity" evidence="1">
    <location>
        <begin position="77"/>
        <end position="94"/>
    </location>
</feature>
<evidence type="ECO:0000313" key="3">
    <source>
        <dbReference type="Proteomes" id="UP000747542"/>
    </source>
</evidence>
<organism evidence="2 3">
    <name type="scientific">Homarus americanus</name>
    <name type="common">American lobster</name>
    <dbReference type="NCBI Taxonomy" id="6706"/>
    <lineage>
        <taxon>Eukaryota</taxon>
        <taxon>Metazoa</taxon>
        <taxon>Ecdysozoa</taxon>
        <taxon>Arthropoda</taxon>
        <taxon>Crustacea</taxon>
        <taxon>Multicrustacea</taxon>
        <taxon>Malacostraca</taxon>
        <taxon>Eumalacostraca</taxon>
        <taxon>Eucarida</taxon>
        <taxon>Decapoda</taxon>
        <taxon>Pleocyemata</taxon>
        <taxon>Astacidea</taxon>
        <taxon>Nephropoidea</taxon>
        <taxon>Nephropidae</taxon>
        <taxon>Homarus</taxon>
    </lineage>
</organism>
<dbReference type="AlphaFoldDB" id="A0A8J5MRE0"/>
<dbReference type="EMBL" id="JAHLQT010029607">
    <property type="protein sequence ID" value="KAG7161183.1"/>
    <property type="molecule type" value="Genomic_DNA"/>
</dbReference>
<keyword evidence="3" id="KW-1185">Reference proteome</keyword>
<feature type="compositionally biased region" description="Low complexity" evidence="1">
    <location>
        <begin position="52"/>
        <end position="69"/>
    </location>
</feature>